<organism evidence="3 4">
    <name type="scientific">Plectus sambesii</name>
    <dbReference type="NCBI Taxonomy" id="2011161"/>
    <lineage>
        <taxon>Eukaryota</taxon>
        <taxon>Metazoa</taxon>
        <taxon>Ecdysozoa</taxon>
        <taxon>Nematoda</taxon>
        <taxon>Chromadorea</taxon>
        <taxon>Plectida</taxon>
        <taxon>Plectina</taxon>
        <taxon>Plectoidea</taxon>
        <taxon>Plectidae</taxon>
        <taxon>Plectus</taxon>
    </lineage>
</organism>
<feature type="transmembrane region" description="Helical" evidence="2">
    <location>
        <begin position="46"/>
        <end position="71"/>
    </location>
</feature>
<accession>A0A914WEH9</accession>
<dbReference type="WBParaSite" id="PSAMB.scaffold37size103856.g895.t1">
    <property type="protein sequence ID" value="PSAMB.scaffold37size103856.g895.t1"/>
    <property type="gene ID" value="PSAMB.scaffold37size103856.g895"/>
</dbReference>
<feature type="compositionally biased region" description="Basic and acidic residues" evidence="1">
    <location>
        <begin position="1"/>
        <end position="10"/>
    </location>
</feature>
<evidence type="ECO:0000313" key="4">
    <source>
        <dbReference type="WBParaSite" id="PSAMB.scaffold37size103856.g895.t1"/>
    </source>
</evidence>
<reference evidence="4" key="1">
    <citation type="submission" date="2022-11" db="UniProtKB">
        <authorList>
            <consortium name="WormBaseParasite"/>
        </authorList>
    </citation>
    <scope>IDENTIFICATION</scope>
</reference>
<keyword evidence="2" id="KW-1133">Transmembrane helix</keyword>
<proteinExistence type="predicted"/>
<keyword evidence="2" id="KW-0472">Membrane</keyword>
<keyword evidence="3" id="KW-1185">Reference proteome</keyword>
<name>A0A914WEH9_9BILA</name>
<sequence>MKIPPRKEKLLPQPRVSDDNENQVFPITENQQIRFAKKHRRDITSIYIGILWLIFTFVTVAAIIKIALAVWGY</sequence>
<evidence type="ECO:0000256" key="2">
    <source>
        <dbReference type="SAM" id="Phobius"/>
    </source>
</evidence>
<dbReference type="Proteomes" id="UP000887566">
    <property type="component" value="Unplaced"/>
</dbReference>
<evidence type="ECO:0000313" key="3">
    <source>
        <dbReference type="Proteomes" id="UP000887566"/>
    </source>
</evidence>
<dbReference type="AlphaFoldDB" id="A0A914WEH9"/>
<feature type="region of interest" description="Disordered" evidence="1">
    <location>
        <begin position="1"/>
        <end position="20"/>
    </location>
</feature>
<keyword evidence="2" id="KW-0812">Transmembrane</keyword>
<protein>
    <submittedName>
        <fullName evidence="4">Uncharacterized protein</fullName>
    </submittedName>
</protein>
<evidence type="ECO:0000256" key="1">
    <source>
        <dbReference type="SAM" id="MobiDB-lite"/>
    </source>
</evidence>